<dbReference type="AlphaFoldDB" id="A0A834TJU3"/>
<dbReference type="NCBIfam" id="TIGR00756">
    <property type="entry name" value="PPR"/>
    <property type="match status" value="5"/>
</dbReference>
<dbReference type="GO" id="GO:0008270">
    <property type="term" value="F:zinc ion binding"/>
    <property type="evidence" value="ECO:0007669"/>
    <property type="project" value="InterPro"/>
</dbReference>
<dbReference type="PROSITE" id="PS51375">
    <property type="entry name" value="PPR"/>
    <property type="match status" value="4"/>
</dbReference>
<accession>A0A834TJU3</accession>
<dbReference type="EMBL" id="JAAIUW010000008">
    <property type="protein sequence ID" value="KAF7818804.1"/>
    <property type="molecule type" value="Genomic_DNA"/>
</dbReference>
<evidence type="ECO:0000313" key="5">
    <source>
        <dbReference type="EMBL" id="KAF7818804.1"/>
    </source>
</evidence>
<feature type="repeat" description="PPR" evidence="3">
    <location>
        <begin position="166"/>
        <end position="200"/>
    </location>
</feature>
<feature type="domain" description="DYW" evidence="4">
    <location>
        <begin position="507"/>
        <end position="555"/>
    </location>
</feature>
<dbReference type="SUPFAM" id="SSF48452">
    <property type="entry name" value="TPR-like"/>
    <property type="match status" value="1"/>
</dbReference>
<dbReference type="Gene3D" id="1.25.40.10">
    <property type="entry name" value="Tetratricopeptide repeat domain"/>
    <property type="match status" value="3"/>
</dbReference>
<dbReference type="Pfam" id="PF13041">
    <property type="entry name" value="PPR_2"/>
    <property type="match status" value="1"/>
</dbReference>
<comment type="similarity">
    <text evidence="1">Belongs to the PPR family. PCMP-H subfamily.</text>
</comment>
<dbReference type="InterPro" id="IPR046849">
    <property type="entry name" value="E2_motif"/>
</dbReference>
<protein>
    <submittedName>
        <fullName evidence="5">Pentatricopeptide repeat-containing protein</fullName>
    </submittedName>
</protein>
<dbReference type="Pfam" id="PF12854">
    <property type="entry name" value="PPR_1"/>
    <property type="match status" value="1"/>
</dbReference>
<keyword evidence="2" id="KW-0677">Repeat</keyword>
<dbReference type="FunFam" id="1.25.40.10:FF:000344">
    <property type="entry name" value="Pentatricopeptide repeat-containing protein"/>
    <property type="match status" value="1"/>
</dbReference>
<dbReference type="Pfam" id="PF01535">
    <property type="entry name" value="PPR"/>
    <property type="match status" value="4"/>
</dbReference>
<feature type="repeat" description="PPR" evidence="3">
    <location>
        <begin position="236"/>
        <end position="266"/>
    </location>
</feature>
<evidence type="ECO:0000313" key="6">
    <source>
        <dbReference type="Proteomes" id="UP000634136"/>
    </source>
</evidence>
<dbReference type="FunFam" id="1.25.40.10:FF:001050">
    <property type="entry name" value="Pentatricopeptide repeat-containing protein At2g33760"/>
    <property type="match status" value="1"/>
</dbReference>
<name>A0A834TJU3_9FABA</name>
<dbReference type="InterPro" id="IPR046960">
    <property type="entry name" value="PPR_At4g14850-like_plant"/>
</dbReference>
<dbReference type="OrthoDB" id="185373at2759"/>
<reference evidence="5" key="1">
    <citation type="submission" date="2020-09" db="EMBL/GenBank/DDBJ databases">
        <title>Genome-Enabled Discovery of Anthraquinone Biosynthesis in Senna tora.</title>
        <authorList>
            <person name="Kang S.-H."/>
            <person name="Pandey R.P."/>
            <person name="Lee C.-M."/>
            <person name="Sim J.-S."/>
            <person name="Jeong J.-T."/>
            <person name="Choi B.-S."/>
            <person name="Jung M."/>
            <person name="Ginzburg D."/>
            <person name="Zhao K."/>
            <person name="Won S.Y."/>
            <person name="Oh T.-J."/>
            <person name="Yu Y."/>
            <person name="Kim N.-H."/>
            <person name="Lee O.R."/>
            <person name="Lee T.-H."/>
            <person name="Bashyal P."/>
            <person name="Kim T.-S."/>
            <person name="Lee W.-H."/>
            <person name="Kawkins C."/>
            <person name="Kim C.-K."/>
            <person name="Kim J.S."/>
            <person name="Ahn B.O."/>
            <person name="Rhee S.Y."/>
            <person name="Sohng J.K."/>
        </authorList>
    </citation>
    <scope>NUCLEOTIDE SEQUENCE</scope>
    <source>
        <tissue evidence="5">Leaf</tissue>
    </source>
</reference>
<keyword evidence="6" id="KW-1185">Reference proteome</keyword>
<feature type="repeat" description="PPR" evidence="3">
    <location>
        <begin position="338"/>
        <end position="372"/>
    </location>
</feature>
<proteinExistence type="inferred from homology"/>
<dbReference type="InterPro" id="IPR032867">
    <property type="entry name" value="DYW_dom"/>
</dbReference>
<dbReference type="PANTHER" id="PTHR47926:SF452">
    <property type="entry name" value="PENTATRICOPEPTIDE REPEAT-CONTAINING PROTEIN"/>
    <property type="match status" value="1"/>
</dbReference>
<dbReference type="GO" id="GO:0031425">
    <property type="term" value="P:chloroplast RNA processing"/>
    <property type="evidence" value="ECO:0007669"/>
    <property type="project" value="UniProtKB-ARBA"/>
</dbReference>
<organism evidence="5 6">
    <name type="scientific">Senna tora</name>
    <dbReference type="NCBI Taxonomy" id="362788"/>
    <lineage>
        <taxon>Eukaryota</taxon>
        <taxon>Viridiplantae</taxon>
        <taxon>Streptophyta</taxon>
        <taxon>Embryophyta</taxon>
        <taxon>Tracheophyta</taxon>
        <taxon>Spermatophyta</taxon>
        <taxon>Magnoliopsida</taxon>
        <taxon>eudicotyledons</taxon>
        <taxon>Gunneridae</taxon>
        <taxon>Pentapetalae</taxon>
        <taxon>rosids</taxon>
        <taxon>fabids</taxon>
        <taxon>Fabales</taxon>
        <taxon>Fabaceae</taxon>
        <taxon>Caesalpinioideae</taxon>
        <taxon>Cassia clade</taxon>
        <taxon>Senna</taxon>
    </lineage>
</organism>
<feature type="repeat" description="PPR" evidence="3">
    <location>
        <begin position="267"/>
        <end position="301"/>
    </location>
</feature>
<dbReference type="Pfam" id="PF14432">
    <property type="entry name" value="DYW_deaminase"/>
    <property type="match status" value="1"/>
</dbReference>
<dbReference type="FunFam" id="1.25.40.10:FF:000231">
    <property type="entry name" value="Pentatricopeptide repeat-containing protein chloroplastic"/>
    <property type="match status" value="1"/>
</dbReference>
<gene>
    <name evidence="5" type="ORF">G2W53_024259</name>
</gene>
<dbReference type="GO" id="GO:0009451">
    <property type="term" value="P:RNA modification"/>
    <property type="evidence" value="ECO:0007669"/>
    <property type="project" value="InterPro"/>
</dbReference>
<dbReference type="GO" id="GO:0003723">
    <property type="term" value="F:RNA binding"/>
    <property type="evidence" value="ECO:0007669"/>
    <property type="project" value="InterPro"/>
</dbReference>
<sequence length="555" mass="63152">MDPKSYIALLLRCRNVFQIRQVHARVVVNGVFADLVVANKLLYIYAQHKAMDDAYTLFAQMKTRDHITWSLMVGGSAKVGDYVNCYAAFREIIRGGVQLNSYVLPFVIRTCRDRKDLQMGRVIHDIALKHGLHLDQFVCASLLDMYAKCMVIEDAQKLFDKMPHKDLVTWTVMIGAYAECRNAYESLLLFDRMMEEGVVPDKIAMVTIANACAKLGAMHRARFIHEYIFKNNFSLDVILGTAMIDMYAKCGSVESAREVFDRMREKNVISWSAMIAAYGYHGQGKAAIDLFHMMLSSGISPNRVTFVSLLYACGHAGLIEEGRSFFNLMWEEHAVRPDVKHYTCMVDLLGRAGRVDEALALIETMTVDKDERVWSALLGACKTHGNMELAEKAANSLLELQPQNAGHYVLLSNIYAKAGKWEKVLKIRDLMTQRRLKKVPGWTWIEVNNKTYQFRVGDNSHPRSKEIYAMLDSLINKLELAGYVPDTNFVLHDVEEEVKVGMLYTHRMSKNLRVCGDCHTFSKMVSAIMRRDIIVRDANRFHHFSGGACSCGDYW</sequence>
<dbReference type="Proteomes" id="UP000634136">
    <property type="component" value="Unassembled WGS sequence"/>
</dbReference>
<dbReference type="InterPro" id="IPR002885">
    <property type="entry name" value="PPR_rpt"/>
</dbReference>
<dbReference type="Pfam" id="PF20431">
    <property type="entry name" value="E_motif"/>
    <property type="match status" value="1"/>
</dbReference>
<dbReference type="InterPro" id="IPR046848">
    <property type="entry name" value="E_motif"/>
</dbReference>
<evidence type="ECO:0000256" key="2">
    <source>
        <dbReference type="ARBA" id="ARBA00022737"/>
    </source>
</evidence>
<dbReference type="InterPro" id="IPR011990">
    <property type="entry name" value="TPR-like_helical_dom_sf"/>
</dbReference>
<evidence type="ECO:0000256" key="1">
    <source>
        <dbReference type="ARBA" id="ARBA00006643"/>
    </source>
</evidence>
<dbReference type="Pfam" id="PF20430">
    <property type="entry name" value="Eplus_motif"/>
    <property type="match status" value="1"/>
</dbReference>
<evidence type="ECO:0000256" key="3">
    <source>
        <dbReference type="PROSITE-ProRule" id="PRU00708"/>
    </source>
</evidence>
<evidence type="ECO:0000259" key="4">
    <source>
        <dbReference type="Pfam" id="PF14432"/>
    </source>
</evidence>
<comment type="caution">
    <text evidence="5">The sequence shown here is derived from an EMBL/GenBank/DDBJ whole genome shotgun (WGS) entry which is preliminary data.</text>
</comment>
<dbReference type="PANTHER" id="PTHR47926">
    <property type="entry name" value="PENTATRICOPEPTIDE REPEAT-CONTAINING PROTEIN"/>
    <property type="match status" value="1"/>
</dbReference>